<dbReference type="SUPFAM" id="SSF52980">
    <property type="entry name" value="Restriction endonuclease-like"/>
    <property type="match status" value="1"/>
</dbReference>
<reference evidence="2" key="1">
    <citation type="submission" date="2022-11" db="EMBL/GenBank/DDBJ databases">
        <title>The characterization of three novel Bacteroidetes species and genomic analysis of their roles in tidal elemental geochemical cycles.</title>
        <authorList>
            <person name="Ma K.-J."/>
        </authorList>
    </citation>
    <scope>NUCLEOTIDE SEQUENCE</scope>
    <source>
        <strain evidence="2">M415</strain>
    </source>
</reference>
<dbReference type="EMBL" id="JAPFQP010000001">
    <property type="protein sequence ID" value="MCX2718396.1"/>
    <property type="molecule type" value="Genomic_DNA"/>
</dbReference>
<dbReference type="RefSeq" id="WP_266010446.1">
    <property type="nucleotide sequence ID" value="NZ_JAPFQP010000001.1"/>
</dbReference>
<sequence>MTSFLKEVAQSVCSENRNIEQYIFVLPSKRAGNFLKTHLASEIGKTIFAPKVYSVEEFIQLIAGQESASRIDLLFTLYEAYLKVAGKEPESYDSFVSWGNTLLQDIMEIDRYLIPPEKVFTYLSAIQEMNHWSLASEKTAQISGYLKFWELLHPIYEHFTAKLVEKGKGHQGLLYKLAVERLDSYLLKTKGQRHIFAGFNALNQAESRIIQTILGESDANIYWDTDPYFLNNPVHDAGYFLRQYFSNWPFFKSNPPKETESNFLKNKKIQITGIPKQVAQAKYVGSLLSEILQNKPEELNNTALILGDENLLNPILHALPDGLDKVNITMGYPLSQTAAATLIIQWIDLFISQDKQGWYHKPFLNFLTHPAIQGLLYIGGDRSAPSLRTKLVESNTTYITLKTLRNYLSDNTILDILFENKNSPLKFIEDGLALLAEFRQSENERTGLIASQAYIQMEKVLRELKSAVQDFPYVNDLKSMKGLLLEIMSSKSLDLVGDPASGLQIMGMLEGRNLDFSTVIITSVNEGILPAGKSVNSFIPFDVKRELGLPTYKEKDAVYTYHFYRILQRAQNIILCYNTEPDTLEGGEKSRLIYQLTTDPNITPFITQVIASPKVPLQTTLLTRITKDEFIMEKISELAKRGFSPTALSDYIRDPLTFFKRHLLGVDDPDDIEETLEARTFGTIVHECLESLYKPFVGSILNAEALGKQRKKVKPLVRSLMSDHYPGQSSIQGKNLIAFEVIVKYIDRFMAREMEECGKHEIRLIALETRMKQHCRIPSLQQEVFIKGTVDRIDEYDGTLRILDYKTGTVKPSEVEVVDWKTLIRDKNHSKAFQLLCYAWLYNREKPINNIQAGIISIKSIERGAITFAKKDSSRSRTKDSRITPEVIRIFEQHLTLLISEICNPMLPLEEEKN</sequence>
<comment type="caution">
    <text evidence="2">The sequence shown here is derived from an EMBL/GenBank/DDBJ whole genome shotgun (WGS) entry which is preliminary data.</text>
</comment>
<protein>
    <submittedName>
        <fullName evidence="2">PD-(D/E)XK nuclease family protein</fullName>
    </submittedName>
</protein>
<dbReference type="SUPFAM" id="SSF52540">
    <property type="entry name" value="P-loop containing nucleoside triphosphate hydrolases"/>
    <property type="match status" value="1"/>
</dbReference>
<dbReference type="InterPro" id="IPR011335">
    <property type="entry name" value="Restrct_endonuc-II-like"/>
</dbReference>
<gene>
    <name evidence="2" type="ORF">OO016_02160</name>
</gene>
<feature type="domain" description="PD-(D/E)XK endonuclease-like" evidence="1">
    <location>
        <begin position="643"/>
        <end position="908"/>
    </location>
</feature>
<dbReference type="AlphaFoldDB" id="A0AAE3SMK7"/>
<dbReference type="Proteomes" id="UP001207116">
    <property type="component" value="Unassembled WGS sequence"/>
</dbReference>
<proteinExistence type="predicted"/>
<name>A0AAE3SMK7_9FLAO</name>
<evidence type="ECO:0000313" key="2">
    <source>
        <dbReference type="EMBL" id="MCX2718396.1"/>
    </source>
</evidence>
<evidence type="ECO:0000313" key="3">
    <source>
        <dbReference type="Proteomes" id="UP001207116"/>
    </source>
</evidence>
<dbReference type="InterPro" id="IPR038726">
    <property type="entry name" value="PDDEXK_AddAB-type"/>
</dbReference>
<evidence type="ECO:0000259" key="1">
    <source>
        <dbReference type="Pfam" id="PF12705"/>
    </source>
</evidence>
<dbReference type="InterPro" id="IPR027417">
    <property type="entry name" value="P-loop_NTPase"/>
</dbReference>
<keyword evidence="3" id="KW-1185">Reference proteome</keyword>
<dbReference type="Pfam" id="PF12705">
    <property type="entry name" value="PDDEXK_1"/>
    <property type="match status" value="1"/>
</dbReference>
<accession>A0AAE3SMK7</accession>
<dbReference type="Gene3D" id="3.90.320.10">
    <property type="match status" value="1"/>
</dbReference>
<organism evidence="2 3">
    <name type="scientific">Lentiprolixibacter aurantiacus</name>
    <dbReference type="NCBI Taxonomy" id="2993939"/>
    <lineage>
        <taxon>Bacteria</taxon>
        <taxon>Pseudomonadati</taxon>
        <taxon>Bacteroidota</taxon>
        <taxon>Flavobacteriia</taxon>
        <taxon>Flavobacteriales</taxon>
        <taxon>Flavobacteriaceae</taxon>
        <taxon>Lentiprolixibacter</taxon>
    </lineage>
</organism>
<dbReference type="InterPro" id="IPR011604">
    <property type="entry name" value="PDDEXK-like_dom_sf"/>
</dbReference>